<dbReference type="InterPro" id="IPR041634">
    <property type="entry name" value="Nup188_C"/>
</dbReference>
<evidence type="ECO:0000259" key="11">
    <source>
        <dbReference type="Pfam" id="PF10487"/>
    </source>
</evidence>
<dbReference type="GO" id="GO:0051028">
    <property type="term" value="P:mRNA transport"/>
    <property type="evidence" value="ECO:0007669"/>
    <property type="project" value="UniProtKB-KW"/>
</dbReference>
<reference evidence="14" key="1">
    <citation type="submission" date="2021-03" db="EMBL/GenBank/DDBJ databases">
        <title>Comparative genomics and phylogenomic investigation of the class Geoglossomycetes provide insights into ecological specialization and systematics.</title>
        <authorList>
            <person name="Melie T."/>
            <person name="Pirro S."/>
            <person name="Miller A.N."/>
            <person name="Quandt A."/>
        </authorList>
    </citation>
    <scope>NUCLEOTIDE SEQUENCE</scope>
    <source>
        <strain evidence="14">GBOQ0MN5Z8</strain>
    </source>
</reference>
<dbReference type="Pfam" id="PF21093">
    <property type="entry name" value="Nup188_N-subdom_III"/>
    <property type="match status" value="1"/>
</dbReference>
<feature type="domain" description="Nucleoporin Nup188 N-terminal" evidence="11">
    <location>
        <begin position="290"/>
        <end position="434"/>
    </location>
</feature>
<sequence length="1896" mass="206870">MDILPESAYFPALDKCLNGESLLISWKTAFNGLSSSGSLVPEDSSLERFLSDPSSTSALSRPFIAFTPPSQQSGFAFGTRTAAINVAPDVSGKYDISQIREDSLWLSKECNINEVGALRVVLLEWQTRPATQLLSGFSEVEVASVQDAAGESALGSSIFLPNPSILSLPPDQQNDTAGSKSVENRRLRLLNLYLSERRYILKVSESLIRAGLSDPGAIASPISKGKGKEREDTNRVGRIGRTILNARIFGGEAGRSGKPFLIECIEALQDRVMGLENGSGWFKDEGGRLDVEADWGKNQILEMIHIMQIMFLLLDSQSDITLSSVALAWLSLMSKYAFFDRLEPPYPSIYPFIQPLQSLTSLVSLIILKLPLVLDHLIGEAGQPALVSSGSPEAAPYIINPSAISEMQNFLTIAASSCLTTASPAVFAWSIILQTMREVVRIRKEARELHQSQRAAHSYSEAESTGTEAGASSVTEPGSGEMSPRRHSIGSDISSEPGMYDEILEDLMKSTALDEDPIAYLAKSAVNGNSVFEVIQRLATEFCVPRCAGVGGEDGLHMRIVLLHLVRASLEWVEYGPEVLLAALSLVQGGGGYWEFVDAPAVPARLDPAHVFLTNQLLCEKLLDAAIYRFPYEPIPFLKLFQALSSSWLSEPVDDQGALSIIPKLEKISTFTQVLPPNFTSYELAHEEDGRNMVQLTRNLSLFGWRDGQQASLRNREALMETNGVGGSDIPAGTPGIILFESRPMVAIWNHKYSALKYIGKVLESTLMDSGVVENATGTGLDEDVIGDMVGLITMLLTSSTKAAQIRDDVTSAPEAARRVLEDASDGLERNRDVIAIIFDLFEEELQERQLHPGMDRSMGLLVNCLHFTYALIPVLPGRVWAFLARSGLLRIDGRGGKLAAVVAGTEMVSGRYEVLTGCIRIFDSLVEDAVTHSISRKGSSRAVARFSSPTAMATGVSEKVMKDILLAFARTVVDVFESSPAWKFAVLAERLEIGTNIVSIMNKIMCYSYSIDDSLDLNSKVTCVLAPTAKFLSEVFLSASPNDNAIRPILQIFCEGVATPNSTLFLHTLHSWTAQVQATLKFSTTLIHVGRMLRLPTPHLEKQLFKTSPLLARLYAAHETYRLPVVALFESLVVSAAASEQEPPSLLGHLGPETAKNFLSVLSNLGKPIDDDELDIQIWNFLSAVVSSRQQWLSIYLLTGNTPRGSLATGEDKSQPKAPRGEPLLAVALNSLVEIESLPPRRALAMLEFVALAEDYWPWAMADMHKHPKFVNAISDFIGNLDTRAPTTGNANKIRMASFIAEILAMYLHHSRQLGDISPVKTVMPKLEYFIKNAISALSYNLSLHSNLRKNFEMKFPNANLLNFKRTQLQRRYFGFDYFYDLDMATKLLRFESAWNGIKNDGLYYDVMQANINLSVVEAQVFLLHSWKFLAIELCSGLAKDPNLQKAMAKVIVDCLRANASADLPENVFARLTYVRADFAFVLMQRLAEVHSTQPEVRAVLGAVWETIRTSNTNFQLALSSGNATYYRSLLKILFLALKAHMEHGTAVAAAPASKLSEAPSRTPPPSAQFILEILDLTVARGFRDLASAVHEHPADSSPEDIALVTGILQTSLRIPGLEAIHPPLCQQIATQGTARVATTLFSWSDRLAIDRDPIYGELSILFLLELSSVPLIAEQLATGNILSQLANANLMAYIRKGIGPFDDPPRLHAIWARGVLSLLLNLLEAMGPSIAPEIALFLNQFPNQLSAAVSSWGSGPSLPPPPTTKTPALKKNQQSTEPNPPQTTHRGITLSMAIEAHSLALLSHILNTFSTLPSTPTAVPALKLNRAALAEGLEVFLSHRRVLAAKIVPITPGDVELASTPGAGGQGSLLEARVVREMVEARELLLGGGEGGGL</sequence>
<dbReference type="InterPro" id="IPR048883">
    <property type="entry name" value="Nup188_N-subdom_III"/>
</dbReference>
<evidence type="ECO:0000259" key="12">
    <source>
        <dbReference type="Pfam" id="PF18378"/>
    </source>
</evidence>
<evidence type="ECO:0000256" key="6">
    <source>
        <dbReference type="ARBA" id="ARBA00023132"/>
    </source>
</evidence>
<organism evidence="14 15">
    <name type="scientific">Glutinoglossum americanum</name>
    <dbReference type="NCBI Taxonomy" id="1670608"/>
    <lineage>
        <taxon>Eukaryota</taxon>
        <taxon>Fungi</taxon>
        <taxon>Dikarya</taxon>
        <taxon>Ascomycota</taxon>
        <taxon>Pezizomycotina</taxon>
        <taxon>Geoglossomycetes</taxon>
        <taxon>Geoglossales</taxon>
        <taxon>Geoglossaceae</taxon>
        <taxon>Glutinoglossum</taxon>
    </lineage>
</organism>
<comment type="caution">
    <text evidence="14">The sequence shown here is derived from an EMBL/GenBank/DDBJ whole genome shotgun (WGS) entry which is preliminary data.</text>
</comment>
<proteinExistence type="inferred from homology"/>
<evidence type="ECO:0000256" key="2">
    <source>
        <dbReference type="ARBA" id="ARBA00022448"/>
    </source>
</evidence>
<dbReference type="GO" id="GO:0044611">
    <property type="term" value="C:nuclear pore inner ring"/>
    <property type="evidence" value="ECO:0007669"/>
    <property type="project" value="TreeGrafter"/>
</dbReference>
<dbReference type="OrthoDB" id="102511at2759"/>
<keyword evidence="6" id="KW-0906">Nuclear pore complex</keyword>
<gene>
    <name evidence="14" type="ORF">FGG08_005880</name>
</gene>
<evidence type="ECO:0000256" key="4">
    <source>
        <dbReference type="ARBA" id="ARBA00022927"/>
    </source>
</evidence>
<dbReference type="Pfam" id="PF10487">
    <property type="entry name" value="Nup188_N"/>
    <property type="match status" value="1"/>
</dbReference>
<dbReference type="Gene3D" id="1.25.10.70">
    <property type="match status" value="1"/>
</dbReference>
<keyword evidence="2" id="KW-0813">Transport</keyword>
<feature type="region of interest" description="Disordered" evidence="10">
    <location>
        <begin position="1754"/>
        <end position="1787"/>
    </location>
</feature>
<feature type="compositionally biased region" description="Polar residues" evidence="10">
    <location>
        <begin position="1774"/>
        <end position="1787"/>
    </location>
</feature>
<dbReference type="Proteomes" id="UP000698800">
    <property type="component" value="Unassembled WGS sequence"/>
</dbReference>
<name>A0A9P8I8K5_9PEZI</name>
<evidence type="ECO:0000259" key="13">
    <source>
        <dbReference type="Pfam" id="PF21093"/>
    </source>
</evidence>
<dbReference type="PANTHER" id="PTHR31431:SF1">
    <property type="entry name" value="NUCLEOPORIN NUP188"/>
    <property type="match status" value="1"/>
</dbReference>
<evidence type="ECO:0000313" key="15">
    <source>
        <dbReference type="Proteomes" id="UP000698800"/>
    </source>
</evidence>
<keyword evidence="7" id="KW-0539">Nucleus</keyword>
<feature type="domain" description="Nuclear pore protein Nup188 C-terminal" evidence="12">
    <location>
        <begin position="1502"/>
        <end position="1887"/>
    </location>
</feature>
<feature type="region of interest" description="Disordered" evidence="10">
    <location>
        <begin position="452"/>
        <end position="497"/>
    </location>
</feature>
<evidence type="ECO:0000256" key="10">
    <source>
        <dbReference type="SAM" id="MobiDB-lite"/>
    </source>
</evidence>
<evidence type="ECO:0000256" key="7">
    <source>
        <dbReference type="ARBA" id="ARBA00023242"/>
    </source>
</evidence>
<evidence type="ECO:0000313" key="14">
    <source>
        <dbReference type="EMBL" id="KAH0537326.1"/>
    </source>
</evidence>
<evidence type="ECO:0000256" key="9">
    <source>
        <dbReference type="ARBA" id="ARBA00040174"/>
    </source>
</evidence>
<keyword evidence="5" id="KW-0811">Translocation</keyword>
<dbReference type="GO" id="GO:0017056">
    <property type="term" value="F:structural constituent of nuclear pore"/>
    <property type="evidence" value="ECO:0007669"/>
    <property type="project" value="InterPro"/>
</dbReference>
<feature type="compositionally biased region" description="Polar residues" evidence="10">
    <location>
        <begin position="461"/>
        <end position="476"/>
    </location>
</feature>
<protein>
    <recommendedName>
        <fullName evidence="9">Nucleoporin NUP188</fullName>
    </recommendedName>
</protein>
<dbReference type="PANTHER" id="PTHR31431">
    <property type="entry name" value="NUCLEOPORIN NUP188 HOMOLOG"/>
    <property type="match status" value="1"/>
</dbReference>
<evidence type="ECO:0000256" key="1">
    <source>
        <dbReference type="ARBA" id="ARBA00004567"/>
    </source>
</evidence>
<comment type="subcellular location">
    <subcellularLocation>
        <location evidence="1">Nucleus</location>
        <location evidence="1">Nuclear pore complex</location>
    </subcellularLocation>
</comment>
<dbReference type="GO" id="GO:0006405">
    <property type="term" value="P:RNA export from nucleus"/>
    <property type="evidence" value="ECO:0007669"/>
    <property type="project" value="TreeGrafter"/>
</dbReference>
<dbReference type="GO" id="GO:0006606">
    <property type="term" value="P:protein import into nucleus"/>
    <property type="evidence" value="ECO:0007669"/>
    <property type="project" value="TreeGrafter"/>
</dbReference>
<evidence type="ECO:0000256" key="5">
    <source>
        <dbReference type="ARBA" id="ARBA00023010"/>
    </source>
</evidence>
<keyword evidence="4" id="KW-0653">Protein transport</keyword>
<evidence type="ECO:0000256" key="3">
    <source>
        <dbReference type="ARBA" id="ARBA00022816"/>
    </source>
</evidence>
<keyword evidence="3" id="KW-0509">mRNA transport</keyword>
<comment type="similarity">
    <text evidence="8">Belongs to the Nup188 family.</text>
</comment>
<dbReference type="InterPro" id="IPR044840">
    <property type="entry name" value="Nup188"/>
</dbReference>
<feature type="domain" description="Nucleoporin Nup188 N-terminal subdomain III" evidence="13">
    <location>
        <begin position="747"/>
        <end position="1202"/>
    </location>
</feature>
<keyword evidence="15" id="KW-1185">Reference proteome</keyword>
<evidence type="ECO:0000256" key="8">
    <source>
        <dbReference type="ARBA" id="ARBA00038387"/>
    </source>
</evidence>
<dbReference type="Pfam" id="PF21094">
    <property type="entry name" value="Nup188_SH3-like"/>
    <property type="match status" value="1"/>
</dbReference>
<dbReference type="EMBL" id="JAGHQL010000151">
    <property type="protein sequence ID" value="KAH0537326.1"/>
    <property type="molecule type" value="Genomic_DNA"/>
</dbReference>
<accession>A0A9P8I8K5</accession>
<dbReference type="Pfam" id="PF18378">
    <property type="entry name" value="Nup188_C"/>
    <property type="match status" value="1"/>
</dbReference>
<dbReference type="InterPro" id="IPR018864">
    <property type="entry name" value="Nucleoporin_Nup188_N"/>
</dbReference>